<gene>
    <name evidence="2" type="primary">nad6</name>
</gene>
<feature type="transmembrane region" description="Helical" evidence="1">
    <location>
        <begin position="53"/>
        <end position="73"/>
    </location>
</feature>
<dbReference type="EMBL" id="AY345054">
    <property type="protein sequence ID" value="AAR21557.2"/>
    <property type="molecule type" value="Genomic_DNA"/>
</dbReference>
<accession>Q6VAP4</accession>
<reference evidence="2" key="2">
    <citation type="journal article" date="2004" name="Mol. Phylogenet. Evol.">
        <title>Phylogenetic relationships among Opisthobranchia (Mollusca: Gastropoda) based on mitochondrial cox 1, trnV, and rrnL genes.</title>
        <authorList>
            <person name="Grande C."/>
            <person name="Templado J."/>
            <person name="Cervera J.L."/>
            <person name="Zardoya R."/>
        </authorList>
    </citation>
    <scope>NUCLEOTIDE SEQUENCE</scope>
</reference>
<geneLocation type="mitochondrion" evidence="2"/>
<feature type="transmembrane region" description="Helical" evidence="1">
    <location>
        <begin position="85"/>
        <end position="102"/>
    </location>
</feature>
<reference evidence="2" key="1">
    <citation type="journal article" date="2004" name="Mol. Biol. Evol.">
        <title>Molecular phylogeny of euthyneura (mollusca: gastropoda).</title>
        <authorList>
            <person name="Grande C."/>
            <person name="Templado J."/>
            <person name="Cervera J.L."/>
            <person name="Zardoya R."/>
        </authorList>
    </citation>
    <scope>NUCLEOTIDE SEQUENCE</scope>
</reference>
<evidence type="ECO:0000256" key="1">
    <source>
        <dbReference type="SAM" id="Phobius"/>
    </source>
</evidence>
<keyword evidence="1" id="KW-0472">Membrane</keyword>
<dbReference type="AlphaFoldDB" id="Q6VAP4"/>
<reference evidence="2" key="3">
    <citation type="journal article" date="2008" name="BMC Evol. Biol.">
        <title>Evolution of gastropod mitochondrial genome arrangements.</title>
        <authorList>
            <person name="Grande C."/>
            <person name="Templado J."/>
            <person name="Zardoya R."/>
        </authorList>
    </citation>
    <scope>NUCLEOTIDE SEQUENCE</scope>
</reference>
<organism evidence="2">
    <name type="scientific">Pyramidella dolabrata</name>
    <name type="common">giant Atlantic pyram</name>
    <dbReference type="NCBI Taxonomy" id="252582"/>
    <lineage>
        <taxon>Eukaryota</taxon>
        <taxon>Metazoa</taxon>
        <taxon>Spiralia</taxon>
        <taxon>Lophotrochozoa</taxon>
        <taxon>Mollusca</taxon>
        <taxon>Gastropoda</taxon>
        <taxon>Heterobranchia</taxon>
        <taxon>Euthyneura</taxon>
        <taxon>Panpulmonata</taxon>
        <taxon>Pyramidelloidea</taxon>
        <taxon>Pyramidellidae</taxon>
        <taxon>Pyramidella</taxon>
    </lineage>
</organism>
<keyword evidence="2" id="KW-0496">Mitochondrion</keyword>
<evidence type="ECO:0000313" key="2">
    <source>
        <dbReference type="EMBL" id="AAR21557.2"/>
    </source>
</evidence>
<protein>
    <submittedName>
        <fullName evidence="2">NADH dehydrogenase subunit 6</fullName>
    </submittedName>
</protein>
<keyword evidence="1" id="KW-1133">Transmembrane helix</keyword>
<proteinExistence type="predicted"/>
<keyword evidence="1" id="KW-0812">Transmembrane</keyword>
<feature type="transmembrane region" description="Helical" evidence="1">
    <location>
        <begin position="126"/>
        <end position="148"/>
    </location>
</feature>
<name>Q6VAP4_9GAST</name>
<sequence>MFEVLLGLALLVVSSLILFSLAATPFSLGASLIWISFLVVSSISFSSSSWYAYVLFLVYVGGLLVLFIYICMVSSNFEFSTGLKLWPFIILLGSIGLVDFSIEGPSRVLGYSTWDSGYLMVSDSGLPLFVGLVCLLLLVFLVVVRVVVTSGSMAVVVSSN</sequence>